<dbReference type="InterPro" id="IPR036397">
    <property type="entry name" value="RNaseH_sf"/>
</dbReference>
<dbReference type="Gene3D" id="3.30.420.10">
    <property type="entry name" value="Ribonuclease H-like superfamily/Ribonuclease H"/>
    <property type="match status" value="1"/>
</dbReference>
<comment type="caution">
    <text evidence="1">The sequence shown here is derived from an EMBL/GenBank/DDBJ whole genome shotgun (WGS) entry which is preliminary data.</text>
</comment>
<dbReference type="GO" id="GO:0003676">
    <property type="term" value="F:nucleic acid binding"/>
    <property type="evidence" value="ECO:0007669"/>
    <property type="project" value="InterPro"/>
</dbReference>
<proteinExistence type="predicted"/>
<gene>
    <name evidence="1" type="ORF">EVAR_55405_1</name>
</gene>
<sequence length="104" mass="11784">MISPNHTILATQQILKEFGWKVLMHPPYSPDLAPSDCQLLRSLQNSLDQVTKLGSEDGIPWKSRDILKYYEHIVCLSSFKFLHLLIIISYAAELMTDAIALLNA</sequence>
<accession>A0A4C1YMS3</accession>
<reference evidence="1 2" key="1">
    <citation type="journal article" date="2019" name="Commun. Biol.">
        <title>The bagworm genome reveals a unique fibroin gene that provides high tensile strength.</title>
        <authorList>
            <person name="Kono N."/>
            <person name="Nakamura H."/>
            <person name="Ohtoshi R."/>
            <person name="Tomita M."/>
            <person name="Numata K."/>
            <person name="Arakawa K."/>
        </authorList>
    </citation>
    <scope>NUCLEOTIDE SEQUENCE [LARGE SCALE GENOMIC DNA]</scope>
</reference>
<dbReference type="AlphaFoldDB" id="A0A4C1YMS3"/>
<evidence type="ECO:0000313" key="2">
    <source>
        <dbReference type="Proteomes" id="UP000299102"/>
    </source>
</evidence>
<dbReference type="EMBL" id="BGZK01001344">
    <property type="protein sequence ID" value="GBP77741.1"/>
    <property type="molecule type" value="Genomic_DNA"/>
</dbReference>
<dbReference type="OrthoDB" id="616263at2759"/>
<evidence type="ECO:0000313" key="1">
    <source>
        <dbReference type="EMBL" id="GBP77741.1"/>
    </source>
</evidence>
<name>A0A4C1YMS3_EUMVA</name>
<organism evidence="1 2">
    <name type="scientific">Eumeta variegata</name>
    <name type="common">Bagworm moth</name>
    <name type="synonym">Eumeta japonica</name>
    <dbReference type="NCBI Taxonomy" id="151549"/>
    <lineage>
        <taxon>Eukaryota</taxon>
        <taxon>Metazoa</taxon>
        <taxon>Ecdysozoa</taxon>
        <taxon>Arthropoda</taxon>
        <taxon>Hexapoda</taxon>
        <taxon>Insecta</taxon>
        <taxon>Pterygota</taxon>
        <taxon>Neoptera</taxon>
        <taxon>Endopterygota</taxon>
        <taxon>Lepidoptera</taxon>
        <taxon>Glossata</taxon>
        <taxon>Ditrysia</taxon>
        <taxon>Tineoidea</taxon>
        <taxon>Psychidae</taxon>
        <taxon>Oiketicinae</taxon>
        <taxon>Eumeta</taxon>
    </lineage>
</organism>
<keyword evidence="2" id="KW-1185">Reference proteome</keyword>
<protein>
    <submittedName>
        <fullName evidence="1">Mariner Mos1 transposase</fullName>
    </submittedName>
</protein>
<dbReference type="Proteomes" id="UP000299102">
    <property type="component" value="Unassembled WGS sequence"/>
</dbReference>